<dbReference type="EMBL" id="SAYW01000001">
    <property type="protein sequence ID" value="RWU10522.1"/>
    <property type="molecule type" value="Genomic_DNA"/>
</dbReference>
<gene>
    <name evidence="1" type="ORF">DPV69_04075</name>
</gene>
<sequence length="248" mass="25889">MKTTITRNVITTLILLLGLTFSSYAQTYYDVYLCDNATATLHMPEESTLTAGDKVHWYLAGTEVAVYTYSVANSTNYTVPNNLTVGSHNYTTRIESAAGCLGDPSDPFSVYKLPNKTLALSAPTNSTYCGDASGPAASSQITATATPAASLPDGVGYTYTWSATFNGNPVTPITSIGSSNASTTNQNIFTLTATQAGTYVFNATVNYTLLPGNPGVLRAGAGCEVSATTSQSITVTPKPGKPTISLVN</sequence>
<organism evidence="1 2">
    <name type="scientific">Pedobacter chitinilyticus</name>
    <dbReference type="NCBI Taxonomy" id="2233776"/>
    <lineage>
        <taxon>Bacteria</taxon>
        <taxon>Pseudomonadati</taxon>
        <taxon>Bacteroidota</taxon>
        <taxon>Sphingobacteriia</taxon>
        <taxon>Sphingobacteriales</taxon>
        <taxon>Sphingobacteriaceae</taxon>
        <taxon>Pedobacter</taxon>
    </lineage>
</organism>
<dbReference type="OrthoDB" id="756364at2"/>
<evidence type="ECO:0008006" key="3">
    <source>
        <dbReference type="Google" id="ProtNLM"/>
    </source>
</evidence>
<dbReference type="InterPro" id="IPR013783">
    <property type="entry name" value="Ig-like_fold"/>
</dbReference>
<reference evidence="1 2" key="1">
    <citation type="submission" date="2018-06" db="EMBL/GenBank/DDBJ databases">
        <title>Pedobacter endophyticus sp. nov., an endophytic bacterium isolated from a leaf of Triticum aestivum.</title>
        <authorList>
            <person name="Zhang L."/>
        </authorList>
    </citation>
    <scope>NUCLEOTIDE SEQUENCE [LARGE SCALE GENOMIC DNA]</scope>
    <source>
        <strain evidence="1 2">CM134L-2</strain>
    </source>
</reference>
<dbReference type="RefSeq" id="WP_113646013.1">
    <property type="nucleotide sequence ID" value="NZ_QMHN01000001.1"/>
</dbReference>
<accession>A0A3S3PIQ5</accession>
<evidence type="ECO:0000313" key="2">
    <source>
        <dbReference type="Proteomes" id="UP000284120"/>
    </source>
</evidence>
<comment type="caution">
    <text evidence="1">The sequence shown here is derived from an EMBL/GenBank/DDBJ whole genome shotgun (WGS) entry which is preliminary data.</text>
</comment>
<protein>
    <recommendedName>
        <fullName evidence="3">PKD domain-containing protein</fullName>
    </recommendedName>
</protein>
<name>A0A3S3PIQ5_9SPHI</name>
<dbReference type="Proteomes" id="UP000284120">
    <property type="component" value="Unassembled WGS sequence"/>
</dbReference>
<dbReference type="Gene3D" id="2.60.40.10">
    <property type="entry name" value="Immunoglobulins"/>
    <property type="match status" value="1"/>
</dbReference>
<evidence type="ECO:0000313" key="1">
    <source>
        <dbReference type="EMBL" id="RWU10522.1"/>
    </source>
</evidence>
<keyword evidence="2" id="KW-1185">Reference proteome</keyword>
<proteinExistence type="predicted"/>
<dbReference type="AlphaFoldDB" id="A0A3S3PIQ5"/>